<feature type="region of interest" description="Disordered" evidence="1">
    <location>
        <begin position="31"/>
        <end position="70"/>
    </location>
</feature>
<sequence length="145" mass="16029">MDREFSETLDTPPHRLRREIENVHLYAARDPCSCRHRRRADTAEGASGSGRERRLSPCRARRRAGGDGRAQGMRLAAVEAAGSGPAVPEQGGRRRVSVVGAPQRAHHLVDLRRNHRVSASPAPYPDTQNVQTKSPFLSTPLSLFF</sequence>
<accession>A0A1Q1BUY7</accession>
<name>A0A1Q1BUY7_MAIZE</name>
<proteinExistence type="predicted"/>
<evidence type="ECO:0000256" key="1">
    <source>
        <dbReference type="SAM" id="MobiDB-lite"/>
    </source>
</evidence>
<protein>
    <submittedName>
        <fullName evidence="2">Cold-regulated 413 inner membrane protein 2 chloroplastic</fullName>
    </submittedName>
</protein>
<gene>
    <name evidence="2" type="ORF">ZEAMMB73_Zm00001d009827</name>
</gene>
<dbReference type="AlphaFoldDB" id="A0A1Q1BUY7"/>
<reference evidence="2" key="1">
    <citation type="submission" date="2015-12" db="EMBL/GenBank/DDBJ databases">
        <title>Update maize B73 reference genome by single molecule sequencing technologies.</title>
        <authorList>
            <consortium name="Maize Genome Sequencing Project"/>
            <person name="Ware D."/>
        </authorList>
    </citation>
    <scope>NUCLEOTIDE SEQUENCE</scope>
    <source>
        <tissue evidence="2">Seedling</tissue>
    </source>
</reference>
<dbReference type="ExpressionAtlas" id="A0A1Q1BUY7">
    <property type="expression patterns" value="baseline"/>
</dbReference>
<evidence type="ECO:0000313" key="2">
    <source>
        <dbReference type="EMBL" id="AQK92777.1"/>
    </source>
</evidence>
<dbReference type="EMBL" id="CM000784">
    <property type="protein sequence ID" value="AQK92777.1"/>
    <property type="molecule type" value="Genomic_DNA"/>
</dbReference>
<organism evidence="2">
    <name type="scientific">Zea mays</name>
    <name type="common">Maize</name>
    <dbReference type="NCBI Taxonomy" id="4577"/>
    <lineage>
        <taxon>Eukaryota</taxon>
        <taxon>Viridiplantae</taxon>
        <taxon>Streptophyta</taxon>
        <taxon>Embryophyta</taxon>
        <taxon>Tracheophyta</taxon>
        <taxon>Spermatophyta</taxon>
        <taxon>Magnoliopsida</taxon>
        <taxon>Liliopsida</taxon>
        <taxon>Poales</taxon>
        <taxon>Poaceae</taxon>
        <taxon>PACMAD clade</taxon>
        <taxon>Panicoideae</taxon>
        <taxon>Andropogonodae</taxon>
        <taxon>Andropogoneae</taxon>
        <taxon>Tripsacinae</taxon>
        <taxon>Zea</taxon>
    </lineage>
</organism>